<reference evidence="5" key="1">
    <citation type="submission" date="2023-01" db="EMBL/GenBank/DDBJ databases">
        <title>Draft genome sequence of Nocardiopsis sp. LSu2-4 isolated from halophytes.</title>
        <authorList>
            <person name="Duangmal K."/>
            <person name="Chantavorakit T."/>
        </authorList>
    </citation>
    <scope>NUCLEOTIDE SEQUENCE</scope>
    <source>
        <strain evidence="5">LSu2-4</strain>
    </source>
</reference>
<keyword evidence="3 4" id="KW-0704">Schiff base</keyword>
<dbReference type="SUPFAM" id="SSF51569">
    <property type="entry name" value="Aldolase"/>
    <property type="match status" value="1"/>
</dbReference>
<comment type="subcellular location">
    <subcellularLocation>
        <location evidence="4">Cytoplasm</location>
    </subcellularLocation>
</comment>
<comment type="similarity">
    <text evidence="2 4">Belongs to the transaldolase family. Type 2 subfamily.</text>
</comment>
<dbReference type="RefSeq" id="WP_270678840.1">
    <property type="nucleotide sequence ID" value="NZ_JAQFWP010000031.1"/>
</dbReference>
<proteinExistence type="inferred from homology"/>
<evidence type="ECO:0000313" key="5">
    <source>
        <dbReference type="EMBL" id="MDA2806196.1"/>
    </source>
</evidence>
<keyword evidence="4" id="KW-0963">Cytoplasm</keyword>
<accession>A0ABT4TP83</accession>
<dbReference type="InterPro" id="IPR004732">
    <property type="entry name" value="Transaldolase_2"/>
</dbReference>
<dbReference type="InterPro" id="IPR001585">
    <property type="entry name" value="TAL/FSA"/>
</dbReference>
<dbReference type="Proteomes" id="UP001165685">
    <property type="component" value="Unassembled WGS sequence"/>
</dbReference>
<comment type="function">
    <text evidence="1 4">Transaldolase is important for the balance of metabolites in the pentose-phosphate pathway.</text>
</comment>
<evidence type="ECO:0000256" key="2">
    <source>
        <dbReference type="ARBA" id="ARBA00008426"/>
    </source>
</evidence>
<comment type="caution">
    <text evidence="5">The sequence shown here is derived from an EMBL/GenBank/DDBJ whole genome shotgun (WGS) entry which is preliminary data.</text>
</comment>
<comment type="catalytic activity">
    <reaction evidence="4">
        <text>D-sedoheptulose 7-phosphate + D-glyceraldehyde 3-phosphate = D-erythrose 4-phosphate + beta-D-fructose 6-phosphate</text>
        <dbReference type="Rhea" id="RHEA:17053"/>
        <dbReference type="ChEBI" id="CHEBI:16897"/>
        <dbReference type="ChEBI" id="CHEBI:57483"/>
        <dbReference type="ChEBI" id="CHEBI:57634"/>
        <dbReference type="ChEBI" id="CHEBI:59776"/>
        <dbReference type="EC" id="2.2.1.2"/>
    </reaction>
</comment>
<comment type="pathway">
    <text evidence="4">Carbohydrate degradation; pentose phosphate pathway; D-glyceraldehyde 3-phosphate and beta-D-fructose 6-phosphate from D-ribose 5-phosphate and D-xylulose 5-phosphate (non-oxidative stage): step 2/3.</text>
</comment>
<dbReference type="InterPro" id="IPR013785">
    <property type="entry name" value="Aldolase_TIM"/>
</dbReference>
<dbReference type="Gene3D" id="3.20.20.70">
    <property type="entry name" value="Aldolase class I"/>
    <property type="match status" value="1"/>
</dbReference>
<dbReference type="Pfam" id="PF00923">
    <property type="entry name" value="TAL_FSA"/>
    <property type="match status" value="1"/>
</dbReference>
<keyword evidence="6" id="KW-1185">Reference proteome</keyword>
<organism evidence="5 6">
    <name type="scientific">Nocardiopsis suaedae</name>
    <dbReference type="NCBI Taxonomy" id="3018444"/>
    <lineage>
        <taxon>Bacteria</taxon>
        <taxon>Bacillati</taxon>
        <taxon>Actinomycetota</taxon>
        <taxon>Actinomycetes</taxon>
        <taxon>Streptosporangiales</taxon>
        <taxon>Nocardiopsidaceae</taxon>
        <taxon>Nocardiopsis</taxon>
    </lineage>
</organism>
<evidence type="ECO:0000256" key="4">
    <source>
        <dbReference type="HAMAP-Rule" id="MF_00493"/>
    </source>
</evidence>
<evidence type="ECO:0000256" key="1">
    <source>
        <dbReference type="ARBA" id="ARBA00003518"/>
    </source>
</evidence>
<keyword evidence="4" id="KW-0570">Pentose shunt</keyword>
<name>A0ABT4TP83_9ACTN</name>
<dbReference type="EMBL" id="JAQFWP010000031">
    <property type="protein sequence ID" value="MDA2806196.1"/>
    <property type="molecule type" value="Genomic_DNA"/>
</dbReference>
<evidence type="ECO:0000313" key="6">
    <source>
        <dbReference type="Proteomes" id="UP001165685"/>
    </source>
</evidence>
<gene>
    <name evidence="4" type="primary">tal</name>
    <name evidence="5" type="ORF">O4U47_16915</name>
</gene>
<protein>
    <recommendedName>
        <fullName evidence="4">Transaldolase</fullName>
        <ecNumber evidence="4">2.2.1.2</ecNumber>
    </recommendedName>
</protein>
<evidence type="ECO:0000256" key="3">
    <source>
        <dbReference type="ARBA" id="ARBA00023270"/>
    </source>
</evidence>
<keyword evidence="4" id="KW-0808">Transferase</keyword>
<dbReference type="EC" id="2.2.1.2" evidence="4"/>
<comment type="caution">
    <text evidence="4">Lacks conserved residue(s) required for the propagation of feature annotation.</text>
</comment>
<sequence>MPEDDRWFEAEGGRELVRLLTAEGVSPWVEGLTREHLVRGDLRRAARTGLRGAVLDAADMVEDLRSGDAYRDQVDDLAVRHVPLPTAMRAVLVRDARTACDDLMEVHERTGGADGLVSLALPPALVDDPATALAEARAVYRAVDRPNLLVALPGTGRAPEVLRGCLARGIGAHAVGVYSPERHGRVLTACAAGMGEALEAGHAPGDLRALVSLCLAHLDRAAAGMPGAPGRSAGSSLGVAVARLAFRAHEERLSGREWAELTARGAAPPRLMWYCRPSPDAGVSADHYVSAVVGWRTVTAMAPGAFVAAARGGRVSGDTLLGTHVQARAELARLAGGEDADAALGDLEERYTRSRARRWERALEALAERMEGASGAAR</sequence>
<dbReference type="HAMAP" id="MF_00493">
    <property type="entry name" value="Transaldolase_2"/>
    <property type="match status" value="1"/>
</dbReference>